<dbReference type="AlphaFoldDB" id="A0A0L0P9G2"/>
<dbReference type="Gene3D" id="2.30.30.190">
    <property type="entry name" value="CAP Gly-rich-like domain"/>
    <property type="match status" value="1"/>
</dbReference>
<evidence type="ECO:0000313" key="7">
    <source>
        <dbReference type="Proteomes" id="UP000037122"/>
    </source>
</evidence>
<comment type="subcellular location">
    <subcellularLocation>
        <location evidence="1">Cytoplasm</location>
    </subcellularLocation>
</comment>
<accession>A0A0L0P9G2</accession>
<dbReference type="EMBL" id="LGST01000002">
    <property type="protein sequence ID" value="KNE02671.1"/>
    <property type="molecule type" value="Genomic_DNA"/>
</dbReference>
<dbReference type="SUPFAM" id="SSF74924">
    <property type="entry name" value="Cap-Gly domain"/>
    <property type="match status" value="1"/>
</dbReference>
<dbReference type="SMART" id="SM01052">
    <property type="entry name" value="CAP_GLY"/>
    <property type="match status" value="1"/>
</dbReference>
<dbReference type="PROSITE" id="PS50245">
    <property type="entry name" value="CAP_GLY_2"/>
    <property type="match status" value="1"/>
</dbReference>
<dbReference type="SUPFAM" id="SSF54236">
    <property type="entry name" value="Ubiquitin-like"/>
    <property type="match status" value="1"/>
</dbReference>
<dbReference type="InterPro" id="IPR029071">
    <property type="entry name" value="Ubiquitin-like_domsf"/>
</dbReference>
<dbReference type="GO" id="GO:0031122">
    <property type="term" value="P:cytoplasmic microtubule organization"/>
    <property type="evidence" value="ECO:0007669"/>
    <property type="project" value="TreeGrafter"/>
</dbReference>
<dbReference type="VEuPathDB" id="FungiDB:QG37_00043"/>
<dbReference type="PANTHER" id="PTHR18916:SF85">
    <property type="entry name" value="TUBULIN-FOLDING COFACTOR B"/>
    <property type="match status" value="1"/>
</dbReference>
<keyword evidence="3" id="KW-0143">Chaperone</keyword>
<dbReference type="InterPro" id="IPR000938">
    <property type="entry name" value="CAP-Gly_domain"/>
</dbReference>
<dbReference type="VEuPathDB" id="FungiDB:CJI96_0002605"/>
<dbReference type="VEuPathDB" id="FungiDB:B9J08_004078"/>
<evidence type="ECO:0000256" key="2">
    <source>
        <dbReference type="ARBA" id="ARBA00022490"/>
    </source>
</evidence>
<dbReference type="Pfam" id="PF14560">
    <property type="entry name" value="Ubiquitin_2"/>
    <property type="match status" value="1"/>
</dbReference>
<dbReference type="Proteomes" id="UP000037122">
    <property type="component" value="Unassembled WGS sequence"/>
</dbReference>
<reference evidence="7" key="1">
    <citation type="journal article" date="2015" name="BMC Genomics">
        <title>Draft genome of a commonly misdiagnosed multidrug resistant pathogen Candida auris.</title>
        <authorList>
            <person name="Chatterjee S."/>
            <person name="Alampalli S.V."/>
            <person name="Nageshan R.K."/>
            <person name="Chettiar S.T."/>
            <person name="Joshi S."/>
            <person name="Tatu U.S."/>
        </authorList>
    </citation>
    <scope>NUCLEOTIDE SEQUENCE [LARGE SCALE GENOMIC DNA]</scope>
    <source>
        <strain evidence="7">6684</strain>
    </source>
</reference>
<feature type="domain" description="CAP-Gly" evidence="5">
    <location>
        <begin position="176"/>
        <end position="218"/>
    </location>
</feature>
<dbReference type="GO" id="GO:0035371">
    <property type="term" value="C:microtubule plus-end"/>
    <property type="evidence" value="ECO:0007669"/>
    <property type="project" value="TreeGrafter"/>
</dbReference>
<dbReference type="VEuPathDB" id="FungiDB:CJJ09_000026"/>
<protein>
    <recommendedName>
        <fullName evidence="5">CAP-Gly domain-containing protein</fullName>
    </recommendedName>
</protein>
<evidence type="ECO:0000256" key="1">
    <source>
        <dbReference type="ARBA" id="ARBA00004496"/>
    </source>
</evidence>
<dbReference type="PANTHER" id="PTHR18916">
    <property type="entry name" value="DYNACTIN 1-RELATED MICROTUBULE-BINDING"/>
    <property type="match status" value="1"/>
</dbReference>
<gene>
    <name evidence="6" type="ORF">QG37_00043</name>
</gene>
<evidence type="ECO:0000313" key="6">
    <source>
        <dbReference type="EMBL" id="KNE02671.1"/>
    </source>
</evidence>
<dbReference type="VEuPathDB" id="FungiDB:CJJ07_000829"/>
<evidence type="ECO:0000256" key="4">
    <source>
        <dbReference type="ARBA" id="ARBA00025779"/>
    </source>
</evidence>
<dbReference type="GO" id="GO:0051010">
    <property type="term" value="F:microtubule plus-end binding"/>
    <property type="evidence" value="ECO:0007669"/>
    <property type="project" value="TreeGrafter"/>
</dbReference>
<dbReference type="InterPro" id="IPR000626">
    <property type="entry name" value="Ubiquitin-like_dom"/>
</dbReference>
<proteinExistence type="inferred from homology"/>
<evidence type="ECO:0000259" key="5">
    <source>
        <dbReference type="PROSITE" id="PS50245"/>
    </source>
</evidence>
<evidence type="ECO:0000256" key="3">
    <source>
        <dbReference type="ARBA" id="ARBA00023186"/>
    </source>
</evidence>
<dbReference type="GO" id="GO:0005634">
    <property type="term" value="C:nucleus"/>
    <property type="evidence" value="ECO:0007669"/>
    <property type="project" value="TreeGrafter"/>
</dbReference>
<comment type="caution">
    <text evidence="6">The sequence shown here is derived from an EMBL/GenBank/DDBJ whole genome shotgun (WGS) entry which is preliminary data.</text>
</comment>
<name>A0A0L0P9G2_CANAR</name>
<dbReference type="InterPro" id="IPR036859">
    <property type="entry name" value="CAP-Gly_dom_sf"/>
</dbReference>
<dbReference type="VEuPathDB" id="FungiDB:CJI97_004146"/>
<comment type="similarity">
    <text evidence="4">Belongs to the TBCB family.</text>
</comment>
<dbReference type="GO" id="GO:0005737">
    <property type="term" value="C:cytoplasm"/>
    <property type="evidence" value="ECO:0007669"/>
    <property type="project" value="UniProtKB-SubCell"/>
</dbReference>
<dbReference type="Gene3D" id="3.10.20.90">
    <property type="entry name" value="Phosphatidylinositol 3-kinase Catalytic Subunit, Chain A, domain 1"/>
    <property type="match status" value="1"/>
</dbReference>
<sequence length="240" mass="27394">MDIPVYITSDLTSSERRISPQWLVEFLLQRLEQITGIDTKHQTLHYYPIKNSNEYSIVHEAGQASNKTVADLNVAFYSRIHVIDTDPNSTLAALQDDDGHSFQLSEEEYAKRANTVLQWKKQNLLGRFDPNFNEQQRQLKEQNEKLAENIQVGARCRVINIASERRGQVKFVGHIKELDDGESVWVGIEFDEPVGKNDGLIGLLRVFEAKPNHGSFVRPKQVEVGDFPELDPFGSDEEEL</sequence>
<dbReference type="Pfam" id="PF01302">
    <property type="entry name" value="CAP_GLY"/>
    <property type="match status" value="1"/>
</dbReference>
<organism evidence="6 7">
    <name type="scientific">Candidozyma auris</name>
    <name type="common">Yeast</name>
    <name type="synonym">Candida auris</name>
    <dbReference type="NCBI Taxonomy" id="498019"/>
    <lineage>
        <taxon>Eukaryota</taxon>
        <taxon>Fungi</taxon>
        <taxon>Dikarya</taxon>
        <taxon>Ascomycota</taxon>
        <taxon>Saccharomycotina</taxon>
        <taxon>Pichiomycetes</taxon>
        <taxon>Metschnikowiaceae</taxon>
        <taxon>Candidozyma</taxon>
    </lineage>
</organism>
<keyword evidence="2" id="KW-0963">Cytoplasm</keyword>